<feature type="domain" description="SMP-30/Gluconolactonase/LRE-like region" evidence="4">
    <location>
        <begin position="19"/>
        <end position="264"/>
    </location>
</feature>
<protein>
    <submittedName>
        <fullName evidence="5">SMP-30/Gluconolaconase/LRE-like region-containing protein</fullName>
    </submittedName>
</protein>
<comment type="similarity">
    <text evidence="1">Belongs to the SMP-30/CGR1 family.</text>
</comment>
<feature type="active site" description="Proton donor/acceptor" evidence="2">
    <location>
        <position position="206"/>
    </location>
</feature>
<dbReference type="InterPro" id="IPR005511">
    <property type="entry name" value="SMP-30"/>
</dbReference>
<dbReference type="PRINTS" id="PR01790">
    <property type="entry name" value="SMP30FAMILY"/>
</dbReference>
<evidence type="ECO:0000256" key="1">
    <source>
        <dbReference type="ARBA" id="ARBA00008853"/>
    </source>
</evidence>
<comment type="cofactor">
    <cofactor evidence="3">
        <name>Zn(2+)</name>
        <dbReference type="ChEBI" id="CHEBI:29105"/>
    </cofactor>
    <text evidence="3">Binds 1 divalent metal cation per subunit.</text>
</comment>
<dbReference type="AlphaFoldDB" id="A0A081RGU7"/>
<reference evidence="5 6" key="1">
    <citation type="submission" date="2014-02" db="EMBL/GenBank/DDBJ databases">
        <title>Whole genome sequence of Sphingobium chlorophenolicum NBRC 16172.</title>
        <authorList>
            <person name="Gan H.M."/>
            <person name="Gan H.Y."/>
            <person name="Chew T.H."/>
            <person name="Savka M.A."/>
        </authorList>
    </citation>
    <scope>NUCLEOTIDE SEQUENCE [LARGE SCALE GENOMIC DNA]</scope>
    <source>
        <strain evidence="5 6">NBRC 16172</strain>
    </source>
</reference>
<dbReference type="GO" id="GO:0004341">
    <property type="term" value="F:gluconolactonase activity"/>
    <property type="evidence" value="ECO:0007669"/>
    <property type="project" value="TreeGrafter"/>
</dbReference>
<keyword evidence="3" id="KW-0862">Zinc</keyword>
<gene>
    <name evidence="5" type="ORF">BV95_01228</name>
</gene>
<dbReference type="InterPro" id="IPR013658">
    <property type="entry name" value="SGL"/>
</dbReference>
<accession>A0A081RGU7</accession>
<name>A0A081RGU7_SPHCR</name>
<dbReference type="GO" id="GO:0005509">
    <property type="term" value="F:calcium ion binding"/>
    <property type="evidence" value="ECO:0007669"/>
    <property type="project" value="TreeGrafter"/>
</dbReference>
<dbReference type="EMBL" id="JFHR01000010">
    <property type="protein sequence ID" value="KEQ54420.1"/>
    <property type="molecule type" value="Genomic_DNA"/>
</dbReference>
<dbReference type="Pfam" id="PF08450">
    <property type="entry name" value="SGL"/>
    <property type="match status" value="1"/>
</dbReference>
<dbReference type="PANTHER" id="PTHR10907:SF47">
    <property type="entry name" value="REGUCALCIN"/>
    <property type="match status" value="1"/>
</dbReference>
<organism evidence="5 6">
    <name type="scientific">Sphingobium chlorophenolicum</name>
    <dbReference type="NCBI Taxonomy" id="46429"/>
    <lineage>
        <taxon>Bacteria</taxon>
        <taxon>Pseudomonadati</taxon>
        <taxon>Pseudomonadota</taxon>
        <taxon>Alphaproteobacteria</taxon>
        <taxon>Sphingomonadales</taxon>
        <taxon>Sphingomonadaceae</taxon>
        <taxon>Sphingobium</taxon>
    </lineage>
</organism>
<feature type="binding site" evidence="3">
    <location>
        <position position="206"/>
    </location>
    <ligand>
        <name>a divalent metal cation</name>
        <dbReference type="ChEBI" id="CHEBI:60240"/>
    </ligand>
</feature>
<evidence type="ECO:0000313" key="5">
    <source>
        <dbReference type="EMBL" id="KEQ54420.1"/>
    </source>
</evidence>
<dbReference type="eggNOG" id="COG3386">
    <property type="taxonomic scope" value="Bacteria"/>
</dbReference>
<feature type="binding site" evidence="3">
    <location>
        <position position="107"/>
    </location>
    <ligand>
        <name>substrate</name>
    </ligand>
</feature>
<feature type="binding site" evidence="3">
    <location>
        <position position="105"/>
    </location>
    <ligand>
        <name>substrate</name>
    </ligand>
</feature>
<comment type="caution">
    <text evidence="5">The sequence shown here is derived from an EMBL/GenBank/DDBJ whole genome shotgun (WGS) entry which is preliminary data.</text>
</comment>
<dbReference type="SUPFAM" id="SSF63829">
    <property type="entry name" value="Calcium-dependent phosphotriesterase"/>
    <property type="match status" value="1"/>
</dbReference>
<proteinExistence type="inferred from homology"/>
<feature type="binding site" evidence="3">
    <location>
        <position position="156"/>
    </location>
    <ligand>
        <name>a divalent metal cation</name>
        <dbReference type="ChEBI" id="CHEBI:60240"/>
    </ligand>
</feature>
<feature type="binding site" evidence="3">
    <location>
        <position position="20"/>
    </location>
    <ligand>
        <name>a divalent metal cation</name>
        <dbReference type="ChEBI" id="CHEBI:60240"/>
    </ligand>
</feature>
<sequence>MRGMDASVRCVLDIKAESGETPVWSVAERKLFWVDQEAHRLNGFDPVGGINESWRMPAHVSSFALRGAGERIVVALRTGLFDFDRASGALHPIAAPPPYPVETHRYNDGRCDRQGRYLIGSVDLSYFQTKVPGGAAVYRLDGSGLTEVIGDITCSNGMAFSPDGRTMYLADSPAGVVYAFDYDIATGTPSNRRVFVERDRDDGIFDGAEVDATGGYWVCLLMKGAVARYTPDGRLDGEIPVPVLQPTKLAFGGPDLGTLYLTSAGHRHLPGDQPLGEQAGGVFAIETGFRGIAEPTYRF</sequence>
<dbReference type="GO" id="GO:0019853">
    <property type="term" value="P:L-ascorbic acid biosynthetic process"/>
    <property type="evidence" value="ECO:0007669"/>
    <property type="project" value="TreeGrafter"/>
</dbReference>
<evidence type="ECO:0000256" key="2">
    <source>
        <dbReference type="PIRSR" id="PIRSR605511-1"/>
    </source>
</evidence>
<evidence type="ECO:0000256" key="3">
    <source>
        <dbReference type="PIRSR" id="PIRSR605511-2"/>
    </source>
</evidence>
<evidence type="ECO:0000259" key="4">
    <source>
        <dbReference type="Pfam" id="PF08450"/>
    </source>
</evidence>
<dbReference type="PANTHER" id="PTHR10907">
    <property type="entry name" value="REGUCALCIN"/>
    <property type="match status" value="1"/>
</dbReference>
<dbReference type="Gene3D" id="2.120.10.30">
    <property type="entry name" value="TolB, C-terminal domain"/>
    <property type="match status" value="1"/>
</dbReference>
<evidence type="ECO:0000313" key="6">
    <source>
        <dbReference type="Proteomes" id="UP000028411"/>
    </source>
</evidence>
<dbReference type="PATRIC" id="fig|46429.4.peg.1190"/>
<dbReference type="Proteomes" id="UP000028411">
    <property type="component" value="Unassembled WGS sequence"/>
</dbReference>
<keyword evidence="3" id="KW-0479">Metal-binding</keyword>
<dbReference type="InterPro" id="IPR011042">
    <property type="entry name" value="6-blade_b-propeller_TolB-like"/>
</dbReference>